<evidence type="ECO:0000256" key="1">
    <source>
        <dbReference type="SAM" id="Phobius"/>
    </source>
</evidence>
<reference evidence="2 3" key="1">
    <citation type="submission" date="2018-09" db="EMBL/GenBank/DDBJ databases">
        <title>Paenibacillus aracenensis nov. sp. isolated from a cave in southern Spain.</title>
        <authorList>
            <person name="Jurado V."/>
            <person name="Gutierrez-Patricio S."/>
            <person name="Gonzalez-Pimentel J.L."/>
            <person name="Miller A.Z."/>
            <person name="Laiz L."/>
            <person name="Saiz-Jimenez C."/>
        </authorList>
    </citation>
    <scope>NUCLEOTIDE SEQUENCE [LARGE SCALE GENOMIC DNA]</scope>
    <source>
        <strain evidence="2 3">JCM 19203</strain>
    </source>
</reference>
<evidence type="ECO:0000313" key="3">
    <source>
        <dbReference type="Proteomes" id="UP000267798"/>
    </source>
</evidence>
<keyword evidence="1" id="KW-0472">Membrane</keyword>
<accession>A0A3A6PGD6</accession>
<keyword evidence="3" id="KW-1185">Reference proteome</keyword>
<sequence length="319" mass="35634">MNEKELIARMSKLGPSKKQKERMLSRILSQEARKKPPLRRSVKIAIPAIGCAVLSMALVFPVFFKADPAIPSLTALQQVQPTTFTVTPRSMPLSVSLGPLKMLNYNGYRYTFLNDGAPFDLTDRTPRAGDKLGTLQYDLKSDMENGGKNGYAVLDYATTYLLGGTIYQLQGYDPAFRLAVEHEGRYYIVQLSGRTDNSVIPAGDYAEAAELARLTKEIDIMNHSGSVQLHVLHRKKDIREWIGMFSQSETAVNRDREADEQWAKAQSEGKSYLAKLRLKDGTAIDMFVVPELGMAAIGDNRYILPESFSEAYADLFHNP</sequence>
<proteinExistence type="predicted"/>
<keyword evidence="1" id="KW-0812">Transmembrane</keyword>
<feature type="transmembrane region" description="Helical" evidence="1">
    <location>
        <begin position="44"/>
        <end position="64"/>
    </location>
</feature>
<gene>
    <name evidence="2" type="ORF">D3P09_18180</name>
</gene>
<name>A0A3A6PGD6_9BACL</name>
<dbReference type="RefSeq" id="WP_120112827.1">
    <property type="nucleotide sequence ID" value="NZ_QXQB01000004.1"/>
</dbReference>
<dbReference type="OrthoDB" id="2659576at2"/>
<keyword evidence="1" id="KW-1133">Transmembrane helix</keyword>
<evidence type="ECO:0000313" key="2">
    <source>
        <dbReference type="EMBL" id="RJX38008.1"/>
    </source>
</evidence>
<comment type="caution">
    <text evidence="2">The sequence shown here is derived from an EMBL/GenBank/DDBJ whole genome shotgun (WGS) entry which is preliminary data.</text>
</comment>
<dbReference type="Proteomes" id="UP000267798">
    <property type="component" value="Unassembled WGS sequence"/>
</dbReference>
<protein>
    <submittedName>
        <fullName evidence="2">Uncharacterized protein</fullName>
    </submittedName>
</protein>
<dbReference type="AlphaFoldDB" id="A0A3A6PGD6"/>
<dbReference type="EMBL" id="QXQB01000004">
    <property type="protein sequence ID" value="RJX38008.1"/>
    <property type="molecule type" value="Genomic_DNA"/>
</dbReference>
<organism evidence="2 3">
    <name type="scientific">Paenibacillus pinisoli</name>
    <dbReference type="NCBI Taxonomy" id="1276110"/>
    <lineage>
        <taxon>Bacteria</taxon>
        <taxon>Bacillati</taxon>
        <taxon>Bacillota</taxon>
        <taxon>Bacilli</taxon>
        <taxon>Bacillales</taxon>
        <taxon>Paenibacillaceae</taxon>
        <taxon>Paenibacillus</taxon>
    </lineage>
</organism>